<organism evidence="2 3">
    <name type="scientific">Candidatus Roizmanbacteria bacterium RIFCSPHIGHO2_02_FULL_43_11</name>
    <dbReference type="NCBI Taxonomy" id="1802043"/>
    <lineage>
        <taxon>Bacteria</taxon>
        <taxon>Candidatus Roizmaniibacteriota</taxon>
    </lineage>
</organism>
<keyword evidence="1" id="KW-0472">Membrane</keyword>
<reference evidence="2 3" key="1">
    <citation type="journal article" date="2016" name="Nat. Commun.">
        <title>Thousands of microbial genomes shed light on interconnected biogeochemical processes in an aquifer system.</title>
        <authorList>
            <person name="Anantharaman K."/>
            <person name="Brown C.T."/>
            <person name="Hug L.A."/>
            <person name="Sharon I."/>
            <person name="Castelle C.J."/>
            <person name="Probst A.J."/>
            <person name="Thomas B.C."/>
            <person name="Singh A."/>
            <person name="Wilkins M.J."/>
            <person name="Karaoz U."/>
            <person name="Brodie E.L."/>
            <person name="Williams K.H."/>
            <person name="Hubbard S.S."/>
            <person name="Banfield J.F."/>
        </authorList>
    </citation>
    <scope>NUCLEOTIDE SEQUENCE [LARGE SCALE GENOMIC DNA]</scope>
</reference>
<feature type="transmembrane region" description="Helical" evidence="1">
    <location>
        <begin position="38"/>
        <end position="59"/>
    </location>
</feature>
<evidence type="ECO:0000313" key="3">
    <source>
        <dbReference type="Proteomes" id="UP000178098"/>
    </source>
</evidence>
<evidence type="ECO:0000313" key="2">
    <source>
        <dbReference type="EMBL" id="OGK31865.1"/>
    </source>
</evidence>
<dbReference type="Proteomes" id="UP000178098">
    <property type="component" value="Unassembled WGS sequence"/>
</dbReference>
<name>A0A1F7HL83_9BACT</name>
<comment type="caution">
    <text evidence="2">The sequence shown here is derived from an EMBL/GenBank/DDBJ whole genome shotgun (WGS) entry which is preliminary data.</text>
</comment>
<proteinExistence type="predicted"/>
<dbReference type="AlphaFoldDB" id="A0A1F7HL83"/>
<gene>
    <name evidence="2" type="ORF">A3D08_02610</name>
</gene>
<sequence length="168" mass="17731">MEENGANPEITAAKPIIHDIPTDKPHIPSDHDMPMKNVVIVFASVIIVGILTGFGISYLGKAKAIQSLSGGTDTMSNKADVAQSAGIADKKTFKDSAEGVLEVGGHKESGVGSFRLIRSGGDSQTVYLTASTVDLSVYAGKKVRVYGETFASDKVAWLMDVGYIEALK</sequence>
<keyword evidence="1" id="KW-1133">Transmembrane helix</keyword>
<evidence type="ECO:0000256" key="1">
    <source>
        <dbReference type="SAM" id="Phobius"/>
    </source>
</evidence>
<dbReference type="EMBL" id="MFZT01000006">
    <property type="protein sequence ID" value="OGK31865.1"/>
    <property type="molecule type" value="Genomic_DNA"/>
</dbReference>
<protein>
    <submittedName>
        <fullName evidence="2">Uncharacterized protein</fullName>
    </submittedName>
</protein>
<accession>A0A1F7HL83</accession>
<keyword evidence="1" id="KW-0812">Transmembrane</keyword>